<feature type="domain" description="HTH cro/C1-type" evidence="2">
    <location>
        <begin position="7"/>
        <end position="62"/>
    </location>
</feature>
<accession>A0ABW4KLC0</accession>
<dbReference type="InterPro" id="IPR001387">
    <property type="entry name" value="Cro/C1-type_HTH"/>
</dbReference>
<dbReference type="CDD" id="cd00093">
    <property type="entry name" value="HTH_XRE"/>
    <property type="match status" value="1"/>
</dbReference>
<dbReference type="PROSITE" id="PS50943">
    <property type="entry name" value="HTH_CROC1"/>
    <property type="match status" value="1"/>
</dbReference>
<dbReference type="RefSeq" id="WP_380774289.1">
    <property type="nucleotide sequence ID" value="NZ_JBHUEO010000037.1"/>
</dbReference>
<keyword evidence="4" id="KW-1185">Reference proteome</keyword>
<dbReference type="Proteomes" id="UP001597301">
    <property type="component" value="Unassembled WGS sequence"/>
</dbReference>
<dbReference type="PANTHER" id="PTHR46797">
    <property type="entry name" value="HTH-TYPE TRANSCRIPTIONAL REGULATOR"/>
    <property type="match status" value="1"/>
</dbReference>
<dbReference type="SUPFAM" id="SSF47413">
    <property type="entry name" value="lambda repressor-like DNA-binding domains"/>
    <property type="match status" value="1"/>
</dbReference>
<sequence length="136" mass="15986">MEFSKYLKKLREENKLSIRQLALYSNVSPAYLSQIENGSRGTPSPEVLKKLYKPLKVPYENLLRAAGYIDEEKKGPYNTNFNPLSEINELVEKYGIEQMGFFDIEEWKNLSPEDVRLIEEHFKMIVKLAKERNKKK</sequence>
<evidence type="ECO:0000259" key="2">
    <source>
        <dbReference type="PROSITE" id="PS50943"/>
    </source>
</evidence>
<dbReference type="EMBL" id="JBHUEO010000037">
    <property type="protein sequence ID" value="MFD1707576.1"/>
    <property type="molecule type" value="Genomic_DNA"/>
</dbReference>
<dbReference type="PANTHER" id="PTHR46797:SF1">
    <property type="entry name" value="METHYLPHOSPHONATE SYNTHASE"/>
    <property type="match status" value="1"/>
</dbReference>
<proteinExistence type="predicted"/>
<evidence type="ECO:0000313" key="3">
    <source>
        <dbReference type="EMBL" id="MFD1707576.1"/>
    </source>
</evidence>
<evidence type="ECO:0000256" key="1">
    <source>
        <dbReference type="ARBA" id="ARBA00023125"/>
    </source>
</evidence>
<gene>
    <name evidence="3" type="ORF">ACFSCZ_12660</name>
</gene>
<reference evidence="4" key="1">
    <citation type="journal article" date="2019" name="Int. J. Syst. Evol. Microbiol.">
        <title>The Global Catalogue of Microorganisms (GCM) 10K type strain sequencing project: providing services to taxonomists for standard genome sequencing and annotation.</title>
        <authorList>
            <consortium name="The Broad Institute Genomics Platform"/>
            <consortium name="The Broad Institute Genome Sequencing Center for Infectious Disease"/>
            <person name="Wu L."/>
            <person name="Ma J."/>
        </authorList>
    </citation>
    <scope>NUCLEOTIDE SEQUENCE [LARGE SCALE GENOMIC DNA]</scope>
    <source>
        <strain evidence="4">CGMCC 1.12295</strain>
    </source>
</reference>
<protein>
    <submittedName>
        <fullName evidence="3">Helix-turn-helix domain-containing protein</fullName>
    </submittedName>
</protein>
<dbReference type="SMART" id="SM00530">
    <property type="entry name" value="HTH_XRE"/>
    <property type="match status" value="1"/>
</dbReference>
<dbReference type="Gene3D" id="1.10.260.40">
    <property type="entry name" value="lambda repressor-like DNA-binding domains"/>
    <property type="match status" value="1"/>
</dbReference>
<comment type="caution">
    <text evidence="3">The sequence shown here is derived from an EMBL/GenBank/DDBJ whole genome shotgun (WGS) entry which is preliminary data.</text>
</comment>
<keyword evidence="1" id="KW-0238">DNA-binding</keyword>
<name>A0ABW4KLC0_9BACI</name>
<dbReference type="InterPro" id="IPR050807">
    <property type="entry name" value="TransReg_Diox_bact_type"/>
</dbReference>
<evidence type="ECO:0000313" key="4">
    <source>
        <dbReference type="Proteomes" id="UP001597301"/>
    </source>
</evidence>
<organism evidence="3 4">
    <name type="scientific">Siminovitchia sediminis</name>
    <dbReference type="NCBI Taxonomy" id="1274353"/>
    <lineage>
        <taxon>Bacteria</taxon>
        <taxon>Bacillati</taxon>
        <taxon>Bacillota</taxon>
        <taxon>Bacilli</taxon>
        <taxon>Bacillales</taxon>
        <taxon>Bacillaceae</taxon>
        <taxon>Siminovitchia</taxon>
    </lineage>
</organism>
<dbReference type="Pfam" id="PF01381">
    <property type="entry name" value="HTH_3"/>
    <property type="match status" value="1"/>
</dbReference>
<dbReference type="InterPro" id="IPR010982">
    <property type="entry name" value="Lambda_DNA-bd_dom_sf"/>
</dbReference>